<keyword evidence="3 8" id="KW-0269">Exonuclease</keyword>
<accession>A0A916SZ40</accession>
<evidence type="ECO:0000259" key="7">
    <source>
        <dbReference type="SMART" id="SM00475"/>
    </source>
</evidence>
<evidence type="ECO:0000256" key="6">
    <source>
        <dbReference type="ARBA" id="ARBA00050026"/>
    </source>
</evidence>
<comment type="function">
    <text evidence="5">5'-3' exonuclease acting preferentially on double-stranded DNA.</text>
</comment>
<reference evidence="8" key="2">
    <citation type="submission" date="2020-09" db="EMBL/GenBank/DDBJ databases">
        <authorList>
            <person name="Sun Q."/>
            <person name="Zhou Y."/>
        </authorList>
    </citation>
    <scope>NUCLEOTIDE SEQUENCE</scope>
    <source>
        <strain evidence="8">CGMCC 1.12827</strain>
    </source>
</reference>
<sequence>MTAAHANEGPLLLLDGAGLWFRAFHALPEKMTAPDGRPVNAVRGFIDMVAALIERERPARLVVCLDNDWRPAFRTELIPSYKAHRVAADDRSGTVEEVPDTLSPQVELIISLLDAIGLTSAGADGFEADDVIGTLAFEEHERPVVVVSGDRDLLQVVADDPVPVRVLYVGRGLAKAKLYGPDEVAEDYGVPRQRAGSAYAEMAILRGDPSDGLPGVSGIGEKTAARLLTEFGDLDTIESAARRADPQMTTRVASAITGSADYLAAARDVVFVRTDTDPVSSGDGSLPSSAADPGTLETLMTELGVGSSVGRLTRALGW</sequence>
<dbReference type="GO" id="GO:0033567">
    <property type="term" value="P:DNA replication, Okazaki fragment processing"/>
    <property type="evidence" value="ECO:0007669"/>
    <property type="project" value="InterPro"/>
</dbReference>
<evidence type="ECO:0000313" key="9">
    <source>
        <dbReference type="Proteomes" id="UP000621454"/>
    </source>
</evidence>
<evidence type="ECO:0000256" key="1">
    <source>
        <dbReference type="ARBA" id="ARBA00022722"/>
    </source>
</evidence>
<keyword evidence="2" id="KW-0378">Hydrolase</keyword>
<dbReference type="GO" id="GO:0017108">
    <property type="term" value="F:5'-flap endonuclease activity"/>
    <property type="evidence" value="ECO:0007669"/>
    <property type="project" value="InterPro"/>
</dbReference>
<evidence type="ECO:0000313" key="8">
    <source>
        <dbReference type="EMBL" id="GGB24164.1"/>
    </source>
</evidence>
<evidence type="ECO:0000256" key="5">
    <source>
        <dbReference type="ARBA" id="ARBA00049957"/>
    </source>
</evidence>
<dbReference type="InterPro" id="IPR008918">
    <property type="entry name" value="HhH2"/>
</dbReference>
<gene>
    <name evidence="8" type="ORF">GCM10011489_10550</name>
</gene>
<dbReference type="GO" id="GO:0008409">
    <property type="term" value="F:5'-3' exonuclease activity"/>
    <property type="evidence" value="ECO:0007669"/>
    <property type="project" value="InterPro"/>
</dbReference>
<evidence type="ECO:0000256" key="4">
    <source>
        <dbReference type="ARBA" id="ARBA00023125"/>
    </source>
</evidence>
<reference evidence="8" key="1">
    <citation type="journal article" date="2014" name="Int. J. Syst. Evol. Microbiol.">
        <title>Complete genome sequence of Corynebacterium casei LMG S-19264T (=DSM 44701T), isolated from a smear-ripened cheese.</title>
        <authorList>
            <consortium name="US DOE Joint Genome Institute (JGI-PGF)"/>
            <person name="Walter F."/>
            <person name="Albersmeier A."/>
            <person name="Kalinowski J."/>
            <person name="Ruckert C."/>
        </authorList>
    </citation>
    <scope>NUCLEOTIDE SEQUENCE</scope>
    <source>
        <strain evidence="8">CGMCC 1.12827</strain>
    </source>
</reference>
<dbReference type="Proteomes" id="UP000621454">
    <property type="component" value="Unassembled WGS sequence"/>
</dbReference>
<dbReference type="GO" id="GO:0003677">
    <property type="term" value="F:DNA binding"/>
    <property type="evidence" value="ECO:0007669"/>
    <property type="project" value="UniProtKB-KW"/>
</dbReference>
<dbReference type="InterPro" id="IPR038969">
    <property type="entry name" value="FEN"/>
</dbReference>
<proteinExistence type="predicted"/>
<dbReference type="PANTHER" id="PTHR42646:SF2">
    <property type="entry name" value="5'-3' EXONUCLEASE FAMILY PROTEIN"/>
    <property type="match status" value="1"/>
</dbReference>
<dbReference type="InterPro" id="IPR036279">
    <property type="entry name" value="5-3_exonuclease_C_sf"/>
</dbReference>
<dbReference type="EMBL" id="BMGC01000005">
    <property type="protein sequence ID" value="GGB24164.1"/>
    <property type="molecule type" value="Genomic_DNA"/>
</dbReference>
<evidence type="ECO:0000256" key="2">
    <source>
        <dbReference type="ARBA" id="ARBA00022801"/>
    </source>
</evidence>
<dbReference type="Gene3D" id="3.40.50.1010">
    <property type="entry name" value="5'-nuclease"/>
    <property type="match status" value="1"/>
</dbReference>
<dbReference type="CDD" id="cd09859">
    <property type="entry name" value="PIN_53EXO"/>
    <property type="match status" value="1"/>
</dbReference>
<dbReference type="Pfam" id="PF01367">
    <property type="entry name" value="5_3_exonuc"/>
    <property type="match status" value="1"/>
</dbReference>
<dbReference type="SUPFAM" id="SSF47807">
    <property type="entry name" value="5' to 3' exonuclease, C-terminal subdomain"/>
    <property type="match status" value="1"/>
</dbReference>
<keyword evidence="1" id="KW-0540">Nuclease</keyword>
<dbReference type="SMART" id="SM00475">
    <property type="entry name" value="53EXOc"/>
    <property type="match status" value="1"/>
</dbReference>
<dbReference type="CDD" id="cd09898">
    <property type="entry name" value="H3TH_53EXO"/>
    <property type="match status" value="1"/>
</dbReference>
<evidence type="ECO:0000256" key="3">
    <source>
        <dbReference type="ARBA" id="ARBA00022839"/>
    </source>
</evidence>
<dbReference type="SMART" id="SM00279">
    <property type="entry name" value="HhH2"/>
    <property type="match status" value="1"/>
</dbReference>
<organism evidence="8 9">
    <name type="scientific">Gordonia jinhuaensis</name>
    <dbReference type="NCBI Taxonomy" id="1517702"/>
    <lineage>
        <taxon>Bacteria</taxon>
        <taxon>Bacillati</taxon>
        <taxon>Actinomycetota</taxon>
        <taxon>Actinomycetes</taxon>
        <taxon>Mycobacteriales</taxon>
        <taxon>Gordoniaceae</taxon>
        <taxon>Gordonia</taxon>
    </lineage>
</organism>
<keyword evidence="9" id="KW-1185">Reference proteome</keyword>
<protein>
    <recommendedName>
        <fullName evidence="6">5'-3' exonuclease</fullName>
    </recommendedName>
</protein>
<dbReference type="SUPFAM" id="SSF88723">
    <property type="entry name" value="PIN domain-like"/>
    <property type="match status" value="1"/>
</dbReference>
<dbReference type="InterPro" id="IPR020045">
    <property type="entry name" value="DNA_polI_H3TH"/>
</dbReference>
<dbReference type="Gene3D" id="1.10.150.20">
    <property type="entry name" value="5' to 3' exonuclease, C-terminal subdomain"/>
    <property type="match status" value="1"/>
</dbReference>
<dbReference type="Pfam" id="PF02739">
    <property type="entry name" value="5_3_exonuc_N"/>
    <property type="match status" value="1"/>
</dbReference>
<feature type="domain" description="5'-3' exonuclease" evidence="7">
    <location>
        <begin position="6"/>
        <end position="287"/>
    </location>
</feature>
<dbReference type="InterPro" id="IPR002421">
    <property type="entry name" value="5-3_exonuclease"/>
</dbReference>
<comment type="caution">
    <text evidence="8">The sequence shown here is derived from an EMBL/GenBank/DDBJ whole genome shotgun (WGS) entry which is preliminary data.</text>
</comment>
<dbReference type="AlphaFoldDB" id="A0A916SZ40"/>
<keyword evidence="4" id="KW-0238">DNA-binding</keyword>
<dbReference type="InterPro" id="IPR029060">
    <property type="entry name" value="PIN-like_dom_sf"/>
</dbReference>
<name>A0A916SZ40_9ACTN</name>
<dbReference type="InterPro" id="IPR020046">
    <property type="entry name" value="5-3_exonucl_a-hlix_arch_N"/>
</dbReference>
<dbReference type="PANTHER" id="PTHR42646">
    <property type="entry name" value="FLAP ENDONUCLEASE XNI"/>
    <property type="match status" value="1"/>
</dbReference>